<dbReference type="Proteomes" id="UP000051124">
    <property type="component" value="Unassembled WGS sequence"/>
</dbReference>
<evidence type="ECO:0000313" key="2">
    <source>
        <dbReference type="Proteomes" id="UP000051124"/>
    </source>
</evidence>
<dbReference type="AlphaFoldDB" id="A0A0S7WEE6"/>
<sequence>MKQKILILALIVSVGINVGALVTFGYHAWRGKRAEPNDLSVKNKDSDLLRDRLALTREQIEQMRAAQERIFTQTKPLKLRLYARRKDLLDLLKQSELDQARLDTIIGDIASMQAELELQVVKDIQRLKAMLNADQQEMFLRPLERRLLERAVRLTPQR</sequence>
<dbReference type="Pfam" id="PF13801">
    <property type="entry name" value="Metal_resist"/>
    <property type="match status" value="1"/>
</dbReference>
<gene>
    <name evidence="1" type="ORF">AMJ40_07335</name>
</gene>
<protein>
    <recommendedName>
        <fullName evidence="3">Periplasmic heavy metal sensor</fullName>
    </recommendedName>
</protein>
<proteinExistence type="predicted"/>
<accession>A0A0S7WEE6</accession>
<dbReference type="Gene3D" id="1.20.120.1490">
    <property type="match status" value="1"/>
</dbReference>
<dbReference type="InterPro" id="IPR025961">
    <property type="entry name" value="Metal_resist"/>
</dbReference>
<organism evidence="1 2">
    <name type="scientific">candidate division TA06 bacterium DG_26</name>
    <dbReference type="NCBI Taxonomy" id="1703771"/>
    <lineage>
        <taxon>Bacteria</taxon>
        <taxon>Bacteria division TA06</taxon>
    </lineage>
</organism>
<comment type="caution">
    <text evidence="1">The sequence shown here is derived from an EMBL/GenBank/DDBJ whole genome shotgun (WGS) entry which is preliminary data.</text>
</comment>
<name>A0A0S7WEE6_UNCT6</name>
<evidence type="ECO:0008006" key="3">
    <source>
        <dbReference type="Google" id="ProtNLM"/>
    </source>
</evidence>
<reference evidence="1 2" key="1">
    <citation type="journal article" date="2015" name="Microbiome">
        <title>Genomic resolution of linkages in carbon, nitrogen, and sulfur cycling among widespread estuary sediment bacteria.</title>
        <authorList>
            <person name="Baker B.J."/>
            <person name="Lazar C.S."/>
            <person name="Teske A.P."/>
            <person name="Dick G.J."/>
        </authorList>
    </citation>
    <scope>NUCLEOTIDE SEQUENCE [LARGE SCALE GENOMIC DNA]</scope>
    <source>
        <strain evidence="1">DG_26</strain>
    </source>
</reference>
<dbReference type="EMBL" id="LIZT01000113">
    <property type="protein sequence ID" value="KPJ48507.1"/>
    <property type="molecule type" value="Genomic_DNA"/>
</dbReference>
<evidence type="ECO:0000313" key="1">
    <source>
        <dbReference type="EMBL" id="KPJ48507.1"/>
    </source>
</evidence>